<evidence type="ECO:0000313" key="1">
    <source>
        <dbReference type="EMBL" id="KIC13141.1"/>
    </source>
</evidence>
<dbReference type="Proteomes" id="UP000031390">
    <property type="component" value="Unassembled WGS sequence"/>
</dbReference>
<dbReference type="EMBL" id="JUFZ01000006">
    <property type="protein sequence ID" value="KIC13141.1"/>
    <property type="molecule type" value="Genomic_DNA"/>
</dbReference>
<name>A0A0C1ELL7_9NEIS</name>
<dbReference type="AlphaFoldDB" id="A0A0C1ELL7"/>
<gene>
    <name evidence="1" type="ORF">MCC93_01640</name>
</gene>
<proteinExistence type="predicted"/>
<sequence length="40" mass="4593">MQTKLYLTCDTQQKGRLKTGKTDFSDDLSCNFCFRTVVSI</sequence>
<evidence type="ECO:0000313" key="2">
    <source>
        <dbReference type="Proteomes" id="UP000031390"/>
    </source>
</evidence>
<accession>A0A0C1ELL7</accession>
<reference evidence="1 2" key="1">
    <citation type="submission" date="2014-12" db="EMBL/GenBank/DDBJ databases">
        <title>Genome sequence of Morococcus cerebrosus.</title>
        <authorList>
            <person name="Shin S.-K."/>
            <person name="Yi H."/>
        </authorList>
    </citation>
    <scope>NUCLEOTIDE SEQUENCE [LARGE SCALE GENOMIC DNA]</scope>
    <source>
        <strain evidence="1 2">CIP 81.93</strain>
    </source>
</reference>
<comment type="caution">
    <text evidence="1">The sequence shown here is derived from an EMBL/GenBank/DDBJ whole genome shotgun (WGS) entry which is preliminary data.</text>
</comment>
<protein>
    <submittedName>
        <fullName evidence="1">Uncharacterized protein</fullName>
    </submittedName>
</protein>
<organism evidence="1 2">
    <name type="scientific">Morococcus cerebrosus</name>
    <dbReference type="NCBI Taxonomy" id="1056807"/>
    <lineage>
        <taxon>Bacteria</taxon>
        <taxon>Pseudomonadati</taxon>
        <taxon>Pseudomonadota</taxon>
        <taxon>Betaproteobacteria</taxon>
        <taxon>Neisseriales</taxon>
        <taxon>Neisseriaceae</taxon>
        <taxon>Morococcus</taxon>
    </lineage>
</organism>